<gene>
    <name evidence="3" type="ORF">AKO1_002078</name>
</gene>
<comment type="caution">
    <text evidence="3">The sequence shown here is derived from an EMBL/GenBank/DDBJ whole genome shotgun (WGS) entry which is preliminary data.</text>
</comment>
<feature type="region of interest" description="Disordered" evidence="1">
    <location>
        <begin position="299"/>
        <end position="325"/>
    </location>
</feature>
<sequence>MIKNTIIMLCYAALFAVQVQSASTNPPCWTCPSGLIHWYDAGIPTAPGGDRCACVPTSNRGCWTCPAGQIHWFDAGLSTAPGGDRCACVPMSTPTTTIPNSIVVKNNKDVSFFSSPGGTSCTHSKSYDQVGQGRPSVIFSFSLDSIGALIPGRTFALLDVRSTKCANSNRLLSLLSSGNPSYNLVESSPNGPSNYCVTNLQSSSVGNSTFAQDGNGCRLSRQYDVTGAIYEARGAGKNEVSFIFSTISIFDSTNPNFCNRFLTPNVSTFYDNDNNCGVLLNGRETPPSSFYLTLVNTGSITPSPTSGPTRTPSPSRTPSPTSPTTGVPCWTCPSGQIHWYDAGIPTAPGGDRCACVPTTNRGCWTCPPGFIHWFDAGLSTAPGGDRCACVRRSRSLAGMKL</sequence>
<evidence type="ECO:0000256" key="2">
    <source>
        <dbReference type="SAM" id="SignalP"/>
    </source>
</evidence>
<accession>A0AAW2YNQ3</accession>
<feature type="chain" id="PRO_5043744335" evidence="2">
    <location>
        <begin position="25"/>
        <end position="401"/>
    </location>
</feature>
<dbReference type="Proteomes" id="UP001431209">
    <property type="component" value="Unassembled WGS sequence"/>
</dbReference>
<keyword evidence="4" id="KW-1185">Reference proteome</keyword>
<evidence type="ECO:0000256" key="1">
    <source>
        <dbReference type="SAM" id="MobiDB-lite"/>
    </source>
</evidence>
<feature type="compositionally biased region" description="Low complexity" evidence="1">
    <location>
        <begin position="301"/>
        <end position="314"/>
    </location>
</feature>
<dbReference type="AlphaFoldDB" id="A0AAW2YNQ3"/>
<keyword evidence="2" id="KW-0732">Signal</keyword>
<evidence type="ECO:0000313" key="3">
    <source>
        <dbReference type="EMBL" id="KAL0478750.1"/>
    </source>
</evidence>
<reference evidence="3 4" key="1">
    <citation type="submission" date="2024-03" db="EMBL/GenBank/DDBJ databases">
        <title>The Acrasis kona genome and developmental transcriptomes reveal deep origins of eukaryotic multicellular pathways.</title>
        <authorList>
            <person name="Sheikh S."/>
            <person name="Fu C.-J."/>
            <person name="Brown M.W."/>
            <person name="Baldauf S.L."/>
        </authorList>
    </citation>
    <scope>NUCLEOTIDE SEQUENCE [LARGE SCALE GENOMIC DNA]</scope>
    <source>
        <strain evidence="3 4">ATCC MYA-3509</strain>
    </source>
</reference>
<dbReference type="EMBL" id="JAOPGA020000465">
    <property type="protein sequence ID" value="KAL0478750.1"/>
    <property type="molecule type" value="Genomic_DNA"/>
</dbReference>
<proteinExistence type="predicted"/>
<organism evidence="3 4">
    <name type="scientific">Acrasis kona</name>
    <dbReference type="NCBI Taxonomy" id="1008807"/>
    <lineage>
        <taxon>Eukaryota</taxon>
        <taxon>Discoba</taxon>
        <taxon>Heterolobosea</taxon>
        <taxon>Tetramitia</taxon>
        <taxon>Eutetramitia</taxon>
        <taxon>Acrasidae</taxon>
        <taxon>Acrasis</taxon>
    </lineage>
</organism>
<evidence type="ECO:0000313" key="4">
    <source>
        <dbReference type="Proteomes" id="UP001431209"/>
    </source>
</evidence>
<feature type="signal peptide" evidence="2">
    <location>
        <begin position="1"/>
        <end position="24"/>
    </location>
</feature>
<protein>
    <submittedName>
        <fullName evidence="3">Uncharacterized protein</fullName>
    </submittedName>
</protein>
<name>A0AAW2YNQ3_9EUKA</name>